<proteinExistence type="predicted"/>
<dbReference type="OrthoDB" id="286584at2"/>
<organism evidence="1 2">
    <name type="scientific">Alienimonas californiensis</name>
    <dbReference type="NCBI Taxonomy" id="2527989"/>
    <lineage>
        <taxon>Bacteria</taxon>
        <taxon>Pseudomonadati</taxon>
        <taxon>Planctomycetota</taxon>
        <taxon>Planctomycetia</taxon>
        <taxon>Planctomycetales</taxon>
        <taxon>Planctomycetaceae</taxon>
        <taxon>Alienimonas</taxon>
    </lineage>
</organism>
<dbReference type="RefSeq" id="WP_145358012.1">
    <property type="nucleotide sequence ID" value="NZ_CP036265.1"/>
</dbReference>
<evidence type="ECO:0000313" key="1">
    <source>
        <dbReference type="EMBL" id="QDT15194.1"/>
    </source>
</evidence>
<dbReference type="InterPro" id="IPR035093">
    <property type="entry name" value="RelE/ParE_toxin_dom_sf"/>
</dbReference>
<reference evidence="1 2" key="1">
    <citation type="submission" date="2019-02" db="EMBL/GenBank/DDBJ databases">
        <title>Deep-cultivation of Planctomycetes and their phenomic and genomic characterization uncovers novel biology.</title>
        <authorList>
            <person name="Wiegand S."/>
            <person name="Jogler M."/>
            <person name="Boedeker C."/>
            <person name="Pinto D."/>
            <person name="Vollmers J."/>
            <person name="Rivas-Marin E."/>
            <person name="Kohn T."/>
            <person name="Peeters S.H."/>
            <person name="Heuer A."/>
            <person name="Rast P."/>
            <person name="Oberbeckmann S."/>
            <person name="Bunk B."/>
            <person name="Jeske O."/>
            <person name="Meyerdierks A."/>
            <person name="Storesund J.E."/>
            <person name="Kallscheuer N."/>
            <person name="Luecker S."/>
            <person name="Lage O.M."/>
            <person name="Pohl T."/>
            <person name="Merkel B.J."/>
            <person name="Hornburger P."/>
            <person name="Mueller R.-W."/>
            <person name="Bruemmer F."/>
            <person name="Labrenz M."/>
            <person name="Spormann A.M."/>
            <person name="Op den Camp H."/>
            <person name="Overmann J."/>
            <person name="Amann R."/>
            <person name="Jetten M.S.M."/>
            <person name="Mascher T."/>
            <person name="Medema M.H."/>
            <person name="Devos D.P."/>
            <person name="Kaster A.-K."/>
            <person name="Ovreas L."/>
            <person name="Rohde M."/>
            <person name="Galperin M.Y."/>
            <person name="Jogler C."/>
        </authorList>
    </citation>
    <scope>NUCLEOTIDE SEQUENCE [LARGE SCALE GENOMIC DNA]</scope>
    <source>
        <strain evidence="1 2">CA12</strain>
    </source>
</reference>
<evidence type="ECO:0000313" key="2">
    <source>
        <dbReference type="Proteomes" id="UP000318741"/>
    </source>
</evidence>
<dbReference type="AlphaFoldDB" id="A0A517P748"/>
<evidence type="ECO:0008006" key="3">
    <source>
        <dbReference type="Google" id="ProtNLM"/>
    </source>
</evidence>
<gene>
    <name evidence="1" type="ORF">CA12_12750</name>
</gene>
<dbReference type="Gene3D" id="3.30.2310.20">
    <property type="entry name" value="RelE-like"/>
    <property type="match status" value="1"/>
</dbReference>
<dbReference type="Proteomes" id="UP000318741">
    <property type="component" value="Chromosome"/>
</dbReference>
<protein>
    <recommendedName>
        <fullName evidence="3">Plasmid stabilization system protein</fullName>
    </recommendedName>
</protein>
<name>A0A517P748_9PLAN</name>
<keyword evidence="2" id="KW-1185">Reference proteome</keyword>
<sequence length="107" mass="11926">MAYTIRHMPEFLEELDAQWTVLLARRGAAHANAWHDAALNKADELIDMPEAHALCLDPRVQGFGLREAYFGAGETETHRLIFRVRGAAVEILTVRGFAQPDLTPGDL</sequence>
<accession>A0A517P748</accession>
<dbReference type="EMBL" id="CP036265">
    <property type="protein sequence ID" value="QDT15194.1"/>
    <property type="molecule type" value="Genomic_DNA"/>
</dbReference>
<dbReference type="KEGG" id="acaf:CA12_12750"/>